<dbReference type="HOGENOM" id="CLU_834242_0_0_1"/>
<dbReference type="RefSeq" id="XP_008721157.1">
    <property type="nucleotide sequence ID" value="XM_008722935.1"/>
</dbReference>
<dbReference type="GeneID" id="19975955"/>
<feature type="compositionally biased region" description="Basic residues" evidence="1">
    <location>
        <begin position="324"/>
        <end position="333"/>
    </location>
</feature>
<sequence>MEPGSIASAVFSGLNALVVVIKHSAHFAAVPEEVTQLQINVRLADDSVGTARRLRRLNASVLDDHLKSDVDRAVSAVEEILGLVRETVEACRKDLEIKKTVGWGNRAAWLVWRKEDFVGKLSTLTNALAVLNRDVGRMELCARLSAVTDSIVVPPGRRVQRTDEDENGDVKPVMFPRRPTMRRARSRRQADDGDSASIVSFNDCATLVTETSSSPASTQNAVEGIGTSGSLLVPVLYQAHSAPSQISLAPSSDMADIQAVDEAEAHNSTFSRLEARTGDGATTEAYVLHSNLGLNTPHSGNRPLSTSHSASPSTSRDPGPHSGSSRRPRSNLI</sequence>
<organism evidence="2 3">
    <name type="scientific">Cyphellophora europaea (strain CBS 101466)</name>
    <name type="common">Phialophora europaea</name>
    <dbReference type="NCBI Taxonomy" id="1220924"/>
    <lineage>
        <taxon>Eukaryota</taxon>
        <taxon>Fungi</taxon>
        <taxon>Dikarya</taxon>
        <taxon>Ascomycota</taxon>
        <taxon>Pezizomycotina</taxon>
        <taxon>Eurotiomycetes</taxon>
        <taxon>Chaetothyriomycetidae</taxon>
        <taxon>Chaetothyriales</taxon>
        <taxon>Cyphellophoraceae</taxon>
        <taxon>Cyphellophora</taxon>
    </lineage>
</organism>
<feature type="region of interest" description="Disordered" evidence="1">
    <location>
        <begin position="292"/>
        <end position="333"/>
    </location>
</feature>
<name>W2RKT1_CYPE1</name>
<evidence type="ECO:0000313" key="2">
    <source>
        <dbReference type="EMBL" id="ETN36339.1"/>
    </source>
</evidence>
<dbReference type="AlphaFoldDB" id="W2RKT1"/>
<protein>
    <recommendedName>
        <fullName evidence="4">Fungal N-terminal domain-containing protein</fullName>
    </recommendedName>
</protein>
<dbReference type="Proteomes" id="UP000030752">
    <property type="component" value="Unassembled WGS sequence"/>
</dbReference>
<gene>
    <name evidence="2" type="ORF">HMPREF1541_08616</name>
</gene>
<evidence type="ECO:0008006" key="4">
    <source>
        <dbReference type="Google" id="ProtNLM"/>
    </source>
</evidence>
<proteinExistence type="predicted"/>
<evidence type="ECO:0000256" key="1">
    <source>
        <dbReference type="SAM" id="MobiDB-lite"/>
    </source>
</evidence>
<accession>W2RKT1</accession>
<evidence type="ECO:0000313" key="3">
    <source>
        <dbReference type="Proteomes" id="UP000030752"/>
    </source>
</evidence>
<dbReference type="InParanoid" id="W2RKT1"/>
<keyword evidence="3" id="KW-1185">Reference proteome</keyword>
<dbReference type="EMBL" id="KB822725">
    <property type="protein sequence ID" value="ETN36339.1"/>
    <property type="molecule type" value="Genomic_DNA"/>
</dbReference>
<feature type="compositionally biased region" description="Low complexity" evidence="1">
    <location>
        <begin position="305"/>
        <end position="323"/>
    </location>
</feature>
<dbReference type="OrthoDB" id="4160560at2759"/>
<dbReference type="eggNOG" id="ENOG502T55R">
    <property type="taxonomic scope" value="Eukaryota"/>
</dbReference>
<reference evidence="2 3" key="1">
    <citation type="submission" date="2013-03" db="EMBL/GenBank/DDBJ databases">
        <title>The Genome Sequence of Phialophora europaea CBS 101466.</title>
        <authorList>
            <consortium name="The Broad Institute Genomics Platform"/>
            <person name="Cuomo C."/>
            <person name="de Hoog S."/>
            <person name="Gorbushina A."/>
            <person name="Walker B."/>
            <person name="Young S.K."/>
            <person name="Zeng Q."/>
            <person name="Gargeya S."/>
            <person name="Fitzgerald M."/>
            <person name="Haas B."/>
            <person name="Abouelleil A."/>
            <person name="Allen A.W."/>
            <person name="Alvarado L."/>
            <person name="Arachchi H.M."/>
            <person name="Berlin A.M."/>
            <person name="Chapman S.B."/>
            <person name="Gainer-Dewar J."/>
            <person name="Goldberg J."/>
            <person name="Griggs A."/>
            <person name="Gujja S."/>
            <person name="Hansen M."/>
            <person name="Howarth C."/>
            <person name="Imamovic A."/>
            <person name="Ireland A."/>
            <person name="Larimer J."/>
            <person name="McCowan C."/>
            <person name="Murphy C."/>
            <person name="Pearson M."/>
            <person name="Poon T.W."/>
            <person name="Priest M."/>
            <person name="Roberts A."/>
            <person name="Saif S."/>
            <person name="Shea T."/>
            <person name="Sisk P."/>
            <person name="Sykes S."/>
            <person name="Wortman J."/>
            <person name="Nusbaum C."/>
            <person name="Birren B."/>
        </authorList>
    </citation>
    <scope>NUCLEOTIDE SEQUENCE [LARGE SCALE GENOMIC DNA]</scope>
    <source>
        <strain evidence="2 3">CBS 101466</strain>
    </source>
</reference>
<feature type="compositionally biased region" description="Polar residues" evidence="1">
    <location>
        <begin position="292"/>
        <end position="304"/>
    </location>
</feature>
<dbReference type="VEuPathDB" id="FungiDB:HMPREF1541_08616"/>